<evidence type="ECO:0000313" key="1">
    <source>
        <dbReference type="EMBL" id="QKU34258.1"/>
    </source>
</evidence>
<sequence>MARCNNCRLREGKYTVFNQYLNLPNNLLGDEPHQKVPILSSELPGAHQKPSKFPKILRLVKHQHMNPPMISFAISERLCIHCYHAKQNNQNNVNNGDRFGQ</sequence>
<dbReference type="RefSeq" id="YP_010780879.1">
    <property type="nucleotide sequence ID" value="NC_075038.1"/>
</dbReference>
<name>A0A6N1NQX5_9VIRU</name>
<dbReference type="GeneID" id="80517570"/>
<reference evidence="1" key="1">
    <citation type="submission" date="2017-06" db="EMBL/GenBank/DDBJ databases">
        <authorList>
            <person name="Assis F.L."/>
            <person name="Abrahao J.S."/>
            <person name="Silva L."/>
            <person name="Khalil J.B."/>
            <person name="Rodrigues R."/>
            <person name="Silva L.S."/>
            <person name="Boratto P."/>
            <person name="Andrade M."/>
            <person name="Kroon E.G."/>
            <person name="Ribeiro B."/>
            <person name="Bergier I."/>
            <person name="Seligmann H."/>
            <person name="Ghigo E."/>
            <person name="Colson P."/>
            <person name="Levasseur A."/>
            <person name="Raoult D."/>
            <person name="Scola B.L."/>
        </authorList>
    </citation>
    <scope>NUCLEOTIDE SEQUENCE</scope>
    <source>
        <strain evidence="1">Deep ocean</strain>
    </source>
</reference>
<accession>A0A6N1NQX5</accession>
<protein>
    <submittedName>
        <fullName evidence="1">Putative ORFan</fullName>
    </submittedName>
</protein>
<proteinExistence type="predicted"/>
<dbReference type="KEGG" id="vg:80517570"/>
<reference evidence="1" key="2">
    <citation type="journal article" date="2018" name="Nat. Commun.">
        <title>Tailed giant Tupanvirus possesses the most complete translational apparatus of the known virosphere.</title>
        <authorList>
            <person name="Abrahao J."/>
            <person name="Silva L."/>
            <person name="Silva L.S."/>
            <person name="Khalil J.Y.B."/>
            <person name="Rodrigues R."/>
            <person name="Arantes T."/>
            <person name="Assis F."/>
            <person name="Boratto P."/>
            <person name="Andrade M."/>
            <person name="Kroon E.G."/>
            <person name="Ribeiro B."/>
            <person name="Bergier I."/>
            <person name="Seligmann H."/>
            <person name="Ghigo E."/>
            <person name="Colson P."/>
            <person name="Levasseur A."/>
            <person name="Kroemer G."/>
            <person name="Raoult D."/>
            <person name="La Scola B."/>
        </authorList>
    </citation>
    <scope>NUCLEOTIDE SEQUENCE [LARGE SCALE GENOMIC DNA]</scope>
    <source>
        <strain evidence="1">Deep ocean</strain>
    </source>
</reference>
<dbReference type="EMBL" id="MF405918">
    <property type="protein sequence ID" value="QKU34258.1"/>
    <property type="molecule type" value="Genomic_DNA"/>
</dbReference>
<organism evidence="1">
    <name type="scientific">Tupanvirus deep ocean</name>
    <dbReference type="NCBI Taxonomy" id="2126984"/>
    <lineage>
        <taxon>Viruses</taxon>
        <taxon>Varidnaviria</taxon>
        <taxon>Bamfordvirae</taxon>
        <taxon>Nucleocytoviricota</taxon>
        <taxon>Megaviricetes</taxon>
        <taxon>Imitervirales</taxon>
        <taxon>Mimiviridae</taxon>
        <taxon>Megamimivirinae</taxon>
        <taxon>Tupanvirus</taxon>
        <taxon>Tupanvirus altamarinense</taxon>
    </lineage>
</organism>